<feature type="compositionally biased region" description="Basic residues" evidence="3">
    <location>
        <begin position="86"/>
        <end position="96"/>
    </location>
</feature>
<dbReference type="CDD" id="cd12148">
    <property type="entry name" value="fungal_TF_MHR"/>
    <property type="match status" value="1"/>
</dbReference>
<evidence type="ECO:0000256" key="3">
    <source>
        <dbReference type="SAM" id="MobiDB-lite"/>
    </source>
</evidence>
<dbReference type="GO" id="GO:0006351">
    <property type="term" value="P:DNA-templated transcription"/>
    <property type="evidence" value="ECO:0007669"/>
    <property type="project" value="InterPro"/>
</dbReference>
<reference evidence="5 6" key="1">
    <citation type="submission" date="2016-03" db="EMBL/GenBank/DDBJ databases">
        <authorList>
            <person name="Ploux O."/>
        </authorList>
    </citation>
    <scope>NUCLEOTIDE SEQUENCE [LARGE SCALE GENOMIC DNA]</scope>
    <source>
        <strain evidence="5 6">UAMH 11012</strain>
    </source>
</reference>
<evidence type="ECO:0000256" key="1">
    <source>
        <dbReference type="ARBA" id="ARBA00022723"/>
    </source>
</evidence>
<dbReference type="PANTHER" id="PTHR31668:SF10">
    <property type="entry name" value="ZN(II)2CYS6 TRANSCRIPTION FACTOR (EUROFUNG)"/>
    <property type="match status" value="1"/>
</dbReference>
<keyword evidence="6" id="KW-1185">Reference proteome</keyword>
<dbReference type="PANTHER" id="PTHR31668">
    <property type="entry name" value="GLUCOSE TRANSPORT TRANSCRIPTION REGULATOR RGT1-RELATED-RELATED"/>
    <property type="match status" value="1"/>
</dbReference>
<feature type="region of interest" description="Disordered" evidence="3">
    <location>
        <begin position="1"/>
        <end position="23"/>
    </location>
</feature>
<feature type="compositionally biased region" description="Polar residues" evidence="3">
    <location>
        <begin position="101"/>
        <end position="122"/>
    </location>
</feature>
<dbReference type="InterPro" id="IPR007219">
    <property type="entry name" value="XnlR_reg_dom"/>
</dbReference>
<sequence length="700" mass="78374">MEMYSPTATNDRNSSQVPAEARPYRSHRFPACERCRKRKLRCSVDVAGQPCSSCRNASVRCTQPQKERAFSSKASSQRRESLGHAHANRPAKRRQLRPNDESPSSSNVLGETQSQHQRNILSPFQPRHDVSSAVNTSREENSEASGSKSAMFVGPVMAEDVQTIQNYMSSQGRLHNGSGNRVYDTVSDNPKDPVLCLTVPRRREGLSLNNRPGEKQREILEQVLGPFTDDVVDLQVYFEYIHPSFPVMDEEHFVHLYKTGNKSLSAAMVCDLLASSLIYWHRSERLRPHPRPSMQYAWNLAVVALQEEFLAPGMSTIHAALLDLNGRPTTSITGNTITSSRTVGLSHILGLNRDPQTWKISDAEKFMRIRLWWGVLIHDRWSSFAHGTPTLITRNQYDVPIPTVAALITPGKESSQRIESAQCFIASCTLTEVLGEILPLVYDRRQRAVSEVSRHLRRLETDLDDWEESEPALGILRNGNETYTQFCGGSSSLRLGFLATKMLICRISFRNATHSAEAGLLEARQYSQAVLRESAISIVTFLCSLKSHHLYEFWSPYSAYHIGSAALIALRCAIETSDPIIAERCKGSLISLVQWLRHAKEEEHWDLADICLATCEGPILRLCGNYTTDGTGAAAGISSGRPVQFELRSDSYQGPTIGFDPGVFDQNSYNWGLHTGPSVLDTQNNVNGFDYPWADLWDLF</sequence>
<feature type="compositionally biased region" description="Polar residues" evidence="3">
    <location>
        <begin position="50"/>
        <end position="64"/>
    </location>
</feature>
<dbReference type="STRING" id="576137.A0A1L7XE74"/>
<dbReference type="GO" id="GO:0000981">
    <property type="term" value="F:DNA-binding transcription factor activity, RNA polymerase II-specific"/>
    <property type="evidence" value="ECO:0007669"/>
    <property type="project" value="InterPro"/>
</dbReference>
<keyword evidence="1" id="KW-0479">Metal-binding</keyword>
<organism evidence="5 6">
    <name type="scientific">Phialocephala subalpina</name>
    <dbReference type="NCBI Taxonomy" id="576137"/>
    <lineage>
        <taxon>Eukaryota</taxon>
        <taxon>Fungi</taxon>
        <taxon>Dikarya</taxon>
        <taxon>Ascomycota</taxon>
        <taxon>Pezizomycotina</taxon>
        <taxon>Leotiomycetes</taxon>
        <taxon>Helotiales</taxon>
        <taxon>Mollisiaceae</taxon>
        <taxon>Phialocephala</taxon>
        <taxon>Phialocephala fortinii species complex</taxon>
    </lineage>
</organism>
<feature type="domain" description="Zn(2)-C6 fungal-type" evidence="4">
    <location>
        <begin position="31"/>
        <end position="63"/>
    </location>
</feature>
<dbReference type="InterPro" id="IPR036864">
    <property type="entry name" value="Zn2-C6_fun-type_DNA-bd_sf"/>
</dbReference>
<dbReference type="Pfam" id="PF04082">
    <property type="entry name" value="Fungal_trans"/>
    <property type="match status" value="1"/>
</dbReference>
<keyword evidence="2" id="KW-0539">Nucleus</keyword>
<dbReference type="Pfam" id="PF00172">
    <property type="entry name" value="Zn_clus"/>
    <property type="match status" value="1"/>
</dbReference>
<name>A0A1L7XE74_9HELO</name>
<protein>
    <submittedName>
        <fullName evidence="5">Related to DAL81-transcriptional activator for allantoin and GABA catabolic genes</fullName>
    </submittedName>
</protein>
<dbReference type="OrthoDB" id="3034343at2759"/>
<dbReference type="GO" id="GO:0001080">
    <property type="term" value="P:nitrogen catabolite activation of transcription from RNA polymerase II promoter"/>
    <property type="evidence" value="ECO:0007669"/>
    <property type="project" value="TreeGrafter"/>
</dbReference>
<dbReference type="Proteomes" id="UP000184330">
    <property type="component" value="Unassembled WGS sequence"/>
</dbReference>
<dbReference type="Gene3D" id="4.10.240.10">
    <property type="entry name" value="Zn(2)-C6 fungal-type DNA-binding domain"/>
    <property type="match status" value="1"/>
</dbReference>
<proteinExistence type="predicted"/>
<accession>A0A1L7XE74</accession>
<dbReference type="SMART" id="SM00906">
    <property type="entry name" value="Fungal_trans"/>
    <property type="match status" value="1"/>
</dbReference>
<dbReference type="AlphaFoldDB" id="A0A1L7XE74"/>
<dbReference type="SUPFAM" id="SSF57701">
    <property type="entry name" value="Zn2/Cys6 DNA-binding domain"/>
    <property type="match status" value="1"/>
</dbReference>
<gene>
    <name evidence="5" type="ORF">PAC_13228</name>
</gene>
<evidence type="ECO:0000313" key="5">
    <source>
        <dbReference type="EMBL" id="CZR63331.1"/>
    </source>
</evidence>
<dbReference type="InterPro" id="IPR001138">
    <property type="entry name" value="Zn2Cys6_DnaBD"/>
</dbReference>
<evidence type="ECO:0000259" key="4">
    <source>
        <dbReference type="PROSITE" id="PS50048"/>
    </source>
</evidence>
<feature type="region of interest" description="Disordered" evidence="3">
    <location>
        <begin position="48"/>
        <end position="151"/>
    </location>
</feature>
<dbReference type="EMBL" id="FJOG01000023">
    <property type="protein sequence ID" value="CZR63331.1"/>
    <property type="molecule type" value="Genomic_DNA"/>
</dbReference>
<dbReference type="GO" id="GO:0003677">
    <property type="term" value="F:DNA binding"/>
    <property type="evidence" value="ECO:0007669"/>
    <property type="project" value="InterPro"/>
</dbReference>
<dbReference type="PROSITE" id="PS00463">
    <property type="entry name" value="ZN2_CY6_FUNGAL_1"/>
    <property type="match status" value="1"/>
</dbReference>
<dbReference type="GO" id="GO:0008270">
    <property type="term" value="F:zinc ion binding"/>
    <property type="evidence" value="ECO:0007669"/>
    <property type="project" value="InterPro"/>
</dbReference>
<evidence type="ECO:0000256" key="2">
    <source>
        <dbReference type="ARBA" id="ARBA00023242"/>
    </source>
</evidence>
<dbReference type="PROSITE" id="PS50048">
    <property type="entry name" value="ZN2_CY6_FUNGAL_2"/>
    <property type="match status" value="1"/>
</dbReference>
<dbReference type="InterPro" id="IPR050797">
    <property type="entry name" value="Carb_Metab_Trans_Reg"/>
</dbReference>
<evidence type="ECO:0000313" key="6">
    <source>
        <dbReference type="Proteomes" id="UP000184330"/>
    </source>
</evidence>
<dbReference type="GO" id="GO:0005634">
    <property type="term" value="C:nucleus"/>
    <property type="evidence" value="ECO:0007669"/>
    <property type="project" value="TreeGrafter"/>
</dbReference>
<feature type="compositionally biased region" description="Polar residues" evidence="3">
    <location>
        <begin position="1"/>
        <end position="17"/>
    </location>
</feature>
<dbReference type="CDD" id="cd00067">
    <property type="entry name" value="GAL4"/>
    <property type="match status" value="1"/>
</dbReference>